<organism evidence="2 3">
    <name type="scientific">Hypothenemus hampei</name>
    <name type="common">Coffee berry borer</name>
    <dbReference type="NCBI Taxonomy" id="57062"/>
    <lineage>
        <taxon>Eukaryota</taxon>
        <taxon>Metazoa</taxon>
        <taxon>Ecdysozoa</taxon>
        <taxon>Arthropoda</taxon>
        <taxon>Hexapoda</taxon>
        <taxon>Insecta</taxon>
        <taxon>Pterygota</taxon>
        <taxon>Neoptera</taxon>
        <taxon>Endopterygota</taxon>
        <taxon>Coleoptera</taxon>
        <taxon>Polyphaga</taxon>
        <taxon>Cucujiformia</taxon>
        <taxon>Curculionidae</taxon>
        <taxon>Scolytinae</taxon>
        <taxon>Hypothenemus</taxon>
    </lineage>
</organism>
<feature type="compositionally biased region" description="Basic and acidic residues" evidence="1">
    <location>
        <begin position="114"/>
        <end position="123"/>
    </location>
</feature>
<dbReference type="Proteomes" id="UP001566132">
    <property type="component" value="Unassembled WGS sequence"/>
</dbReference>
<comment type="caution">
    <text evidence="2">The sequence shown here is derived from an EMBL/GenBank/DDBJ whole genome shotgun (WGS) entry which is preliminary data.</text>
</comment>
<feature type="region of interest" description="Disordered" evidence="1">
    <location>
        <begin position="14"/>
        <end position="62"/>
    </location>
</feature>
<accession>A0ABD1E0Y9</accession>
<feature type="region of interest" description="Disordered" evidence="1">
    <location>
        <begin position="114"/>
        <end position="152"/>
    </location>
</feature>
<evidence type="ECO:0000313" key="2">
    <source>
        <dbReference type="EMBL" id="KAL1488346.1"/>
    </source>
</evidence>
<sequence>MARIWKEYWTLEKDGKKKEMHQDRERPRRAVKDDPEGPKERVSVESETAKEPRDATPELSSESALGFWGGDVWGLRFEGIYNGTLECAMPDSHKCERLGSLPCLAMIDDARRPLPSRRRDAVPHRRAAPCESPNRRGPPRHRPPTTVSPQPRPVPGAAVVCKKIFFALFAVTVERIRCICSLLVIGKSPVDKCGQSIPGNAIKARRAAKAENGNYERHKKISYEKVCLQDDSQEVICIDFTQKLMLPNIPIQCY</sequence>
<dbReference type="EMBL" id="JBDJPC010000014">
    <property type="protein sequence ID" value="KAL1488346.1"/>
    <property type="molecule type" value="Genomic_DNA"/>
</dbReference>
<name>A0ABD1E0Y9_HYPHA</name>
<evidence type="ECO:0000256" key="1">
    <source>
        <dbReference type="SAM" id="MobiDB-lite"/>
    </source>
</evidence>
<evidence type="ECO:0000313" key="3">
    <source>
        <dbReference type="Proteomes" id="UP001566132"/>
    </source>
</evidence>
<reference evidence="2 3" key="1">
    <citation type="submission" date="2024-05" db="EMBL/GenBank/DDBJ databases">
        <title>Genetic variation in Jamaican populations of the coffee berry borer (Hypothenemus hampei).</title>
        <authorList>
            <person name="Errbii M."/>
            <person name="Myrie A."/>
        </authorList>
    </citation>
    <scope>NUCLEOTIDE SEQUENCE [LARGE SCALE GENOMIC DNA]</scope>
    <source>
        <strain evidence="2">JA-Hopewell-2020-01-JO</strain>
        <tissue evidence="2">Whole body</tissue>
    </source>
</reference>
<dbReference type="AlphaFoldDB" id="A0ABD1E0Y9"/>
<keyword evidence="3" id="KW-1185">Reference proteome</keyword>
<gene>
    <name evidence="2" type="ORF">ABEB36_014823</name>
</gene>
<proteinExistence type="predicted"/>
<feature type="compositionally biased region" description="Basic and acidic residues" evidence="1">
    <location>
        <begin position="14"/>
        <end position="56"/>
    </location>
</feature>
<protein>
    <submittedName>
        <fullName evidence="2">Uncharacterized protein</fullName>
    </submittedName>
</protein>